<evidence type="ECO:0008006" key="3">
    <source>
        <dbReference type="Google" id="ProtNLM"/>
    </source>
</evidence>
<dbReference type="EMBL" id="CP110615">
    <property type="protein sequence ID" value="UZJ23699.1"/>
    <property type="molecule type" value="Genomic_DNA"/>
</dbReference>
<organism evidence="1 2">
    <name type="scientific">Rhodococcus antarcticus</name>
    <dbReference type="NCBI Taxonomy" id="2987751"/>
    <lineage>
        <taxon>Bacteria</taxon>
        <taxon>Bacillati</taxon>
        <taxon>Actinomycetota</taxon>
        <taxon>Actinomycetes</taxon>
        <taxon>Mycobacteriales</taxon>
        <taxon>Nocardiaceae</taxon>
        <taxon>Rhodococcus</taxon>
    </lineage>
</organism>
<evidence type="ECO:0000313" key="2">
    <source>
        <dbReference type="Proteomes" id="UP001164965"/>
    </source>
</evidence>
<name>A0ABY6NWC9_9NOCA</name>
<accession>A0ABY6NWC9</accession>
<dbReference type="RefSeq" id="WP_265381807.1">
    <property type="nucleotide sequence ID" value="NZ_CP110615.1"/>
</dbReference>
<proteinExistence type="predicted"/>
<reference evidence="1" key="1">
    <citation type="submission" date="2022-10" db="EMBL/GenBank/DDBJ databases">
        <title>Rhodococcus sp.75.</title>
        <authorList>
            <person name="Sun M."/>
        </authorList>
    </citation>
    <scope>NUCLEOTIDE SEQUENCE</scope>
    <source>
        <strain evidence="1">75</strain>
    </source>
</reference>
<gene>
    <name evidence="1" type="ORF">RHODO2019_10815</name>
</gene>
<dbReference type="Proteomes" id="UP001164965">
    <property type="component" value="Chromosome"/>
</dbReference>
<keyword evidence="2" id="KW-1185">Reference proteome</keyword>
<sequence>MGTIVVERMTEIDAACQAGCWVDYSTRPSDAVDLHIIGLALDRGWFPDDFSDLEAMADYRWDSDVSPEYLADASRSAVEWMSEHIAPEGWAFVEDGERGGLFLDKLEDDMLPGDKWLDGADLCIHLGVLPVHGAEQREIVERVRDFPLAFTDGDSFVTWGEALEPDEPVHVLVRVTVDPVRGRPTREHVRTLRDVLQATVGGRVIDYYVTTNAQDWSEDAEVTGFYA</sequence>
<protein>
    <recommendedName>
        <fullName evidence="3">Barstar (Barnase inhibitor)</fullName>
    </recommendedName>
</protein>
<evidence type="ECO:0000313" key="1">
    <source>
        <dbReference type="EMBL" id="UZJ23699.1"/>
    </source>
</evidence>